<evidence type="ECO:0000313" key="7">
    <source>
        <dbReference type="Proteomes" id="UP000800092"/>
    </source>
</evidence>
<keyword evidence="3" id="KW-0949">S-adenosyl-L-methionine</keyword>
<gene>
    <name evidence="6" type="ORF">EV356DRAFT_501601</name>
</gene>
<evidence type="ECO:0000256" key="2">
    <source>
        <dbReference type="ARBA" id="ARBA00022679"/>
    </source>
</evidence>
<evidence type="ECO:0000256" key="5">
    <source>
        <dbReference type="SAM" id="MobiDB-lite"/>
    </source>
</evidence>
<feature type="compositionally biased region" description="Polar residues" evidence="5">
    <location>
        <begin position="176"/>
        <end position="187"/>
    </location>
</feature>
<sequence>MSVTTAKSHQHAKESYSFDTSKWWYELEEIPKPTREVFENYSNIAAEKVLPHVEELRIRAFKVFPYPCIGENRFLNLTLSRHFLYPKVLSILRQNSLQHAPKLLDVGCCLAQDLRKIVYDGVPSENVYGLDRDSRFIELSFDLFLDKESLRSRFVAADLMAGSTENADDDRKDETQNGANEQDTRNPSYYAAPSGTFSSRFVPMESLYGQMSVVVVNSFFHLYNYDEQKELAKRVVRFLRPQSGSLILGRQVGSSQPGHFDSISDKNSGAKRYAHNIKSLRDFWNEVADEIGGGCKFRLEATMDFEELGRNLSQGQSWAEPNIARLLFGVWWE</sequence>
<keyword evidence="7" id="KW-1185">Reference proteome</keyword>
<dbReference type="EMBL" id="ML991797">
    <property type="protein sequence ID" value="KAF2234676.1"/>
    <property type="molecule type" value="Genomic_DNA"/>
</dbReference>
<evidence type="ECO:0008006" key="8">
    <source>
        <dbReference type="Google" id="ProtNLM"/>
    </source>
</evidence>
<dbReference type="InterPro" id="IPR029063">
    <property type="entry name" value="SAM-dependent_MTases_sf"/>
</dbReference>
<dbReference type="InterPro" id="IPR051654">
    <property type="entry name" value="Meroterpenoid_MTases"/>
</dbReference>
<feature type="region of interest" description="Disordered" evidence="5">
    <location>
        <begin position="165"/>
        <end position="191"/>
    </location>
</feature>
<proteinExistence type="inferred from homology"/>
<accession>A0A6A6H9A7</accession>
<dbReference type="PANTHER" id="PTHR35897">
    <property type="entry name" value="METHYLTRANSFERASE AUSD"/>
    <property type="match status" value="1"/>
</dbReference>
<dbReference type="Proteomes" id="UP000800092">
    <property type="component" value="Unassembled WGS sequence"/>
</dbReference>
<dbReference type="GO" id="GO:0016740">
    <property type="term" value="F:transferase activity"/>
    <property type="evidence" value="ECO:0007669"/>
    <property type="project" value="UniProtKB-KW"/>
</dbReference>
<evidence type="ECO:0000256" key="1">
    <source>
        <dbReference type="ARBA" id="ARBA00005179"/>
    </source>
</evidence>
<evidence type="ECO:0000256" key="4">
    <source>
        <dbReference type="ARBA" id="ARBA00038314"/>
    </source>
</evidence>
<dbReference type="Gene3D" id="3.40.50.150">
    <property type="entry name" value="Vaccinia Virus protein VP39"/>
    <property type="match status" value="1"/>
</dbReference>
<keyword evidence="2" id="KW-0808">Transferase</keyword>
<dbReference type="AlphaFoldDB" id="A0A6A6H9A7"/>
<comment type="similarity">
    <text evidence="4">Belongs to the class I-like SAM-binding methyltransferase superfamily.</text>
</comment>
<comment type="pathway">
    <text evidence="1">Secondary metabolite biosynthesis.</text>
</comment>
<dbReference type="PANTHER" id="PTHR35897:SF1">
    <property type="entry name" value="METHYLTRANSFERASE AUSD"/>
    <property type="match status" value="1"/>
</dbReference>
<evidence type="ECO:0000256" key="3">
    <source>
        <dbReference type="ARBA" id="ARBA00022691"/>
    </source>
</evidence>
<dbReference type="OrthoDB" id="2094832at2759"/>
<protein>
    <recommendedName>
        <fullName evidence="8">Methyltransferase domain-containing protein</fullName>
    </recommendedName>
</protein>
<reference evidence="6" key="1">
    <citation type="journal article" date="2020" name="Stud. Mycol.">
        <title>101 Dothideomycetes genomes: a test case for predicting lifestyles and emergence of pathogens.</title>
        <authorList>
            <person name="Haridas S."/>
            <person name="Albert R."/>
            <person name="Binder M."/>
            <person name="Bloem J."/>
            <person name="Labutti K."/>
            <person name="Salamov A."/>
            <person name="Andreopoulos B."/>
            <person name="Baker S."/>
            <person name="Barry K."/>
            <person name="Bills G."/>
            <person name="Bluhm B."/>
            <person name="Cannon C."/>
            <person name="Castanera R."/>
            <person name="Culley D."/>
            <person name="Daum C."/>
            <person name="Ezra D."/>
            <person name="Gonzalez J."/>
            <person name="Henrissat B."/>
            <person name="Kuo A."/>
            <person name="Liang C."/>
            <person name="Lipzen A."/>
            <person name="Lutzoni F."/>
            <person name="Magnuson J."/>
            <person name="Mondo S."/>
            <person name="Nolan M."/>
            <person name="Ohm R."/>
            <person name="Pangilinan J."/>
            <person name="Park H.-J."/>
            <person name="Ramirez L."/>
            <person name="Alfaro M."/>
            <person name="Sun H."/>
            <person name="Tritt A."/>
            <person name="Yoshinaga Y."/>
            <person name="Zwiers L.-H."/>
            <person name="Turgeon B."/>
            <person name="Goodwin S."/>
            <person name="Spatafora J."/>
            <person name="Crous P."/>
            <person name="Grigoriev I."/>
        </authorList>
    </citation>
    <scope>NUCLEOTIDE SEQUENCE</scope>
    <source>
        <strain evidence="6">Tuck. ex Michener</strain>
    </source>
</reference>
<evidence type="ECO:0000313" key="6">
    <source>
        <dbReference type="EMBL" id="KAF2234676.1"/>
    </source>
</evidence>
<organism evidence="6 7">
    <name type="scientific">Viridothelium virens</name>
    <name type="common">Speckled blister lichen</name>
    <name type="synonym">Trypethelium virens</name>
    <dbReference type="NCBI Taxonomy" id="1048519"/>
    <lineage>
        <taxon>Eukaryota</taxon>
        <taxon>Fungi</taxon>
        <taxon>Dikarya</taxon>
        <taxon>Ascomycota</taxon>
        <taxon>Pezizomycotina</taxon>
        <taxon>Dothideomycetes</taxon>
        <taxon>Dothideomycetes incertae sedis</taxon>
        <taxon>Trypetheliales</taxon>
        <taxon>Trypetheliaceae</taxon>
        <taxon>Viridothelium</taxon>
    </lineage>
</organism>
<dbReference type="SUPFAM" id="SSF53335">
    <property type="entry name" value="S-adenosyl-L-methionine-dependent methyltransferases"/>
    <property type="match status" value="1"/>
</dbReference>
<name>A0A6A6H9A7_VIRVR</name>